<dbReference type="Proteomes" id="UP000586918">
    <property type="component" value="Unassembled WGS sequence"/>
</dbReference>
<gene>
    <name evidence="2" type="ORF">HF519_06410</name>
</gene>
<sequence>MAGHGLLHLLGVVLLWGLAEPGALRFADNVPPAGSPVGALAGAGWLAATALFVLAAGLLSVRRRSWRVVALLAVAASVPFLAQMASAAGVGLVVDAVVAVAAVTTWLLDGRRACR</sequence>
<accession>A0A848DF06</accession>
<evidence type="ECO:0000313" key="2">
    <source>
        <dbReference type="EMBL" id="NMH91228.1"/>
    </source>
</evidence>
<comment type="caution">
    <text evidence="2">The sequence shown here is derived from an EMBL/GenBank/DDBJ whole genome shotgun (WGS) entry which is preliminary data.</text>
</comment>
<organism evidence="2 3">
    <name type="scientific">Pseudonocardia bannensis</name>
    <dbReference type="NCBI Taxonomy" id="630973"/>
    <lineage>
        <taxon>Bacteria</taxon>
        <taxon>Bacillati</taxon>
        <taxon>Actinomycetota</taxon>
        <taxon>Actinomycetes</taxon>
        <taxon>Pseudonocardiales</taxon>
        <taxon>Pseudonocardiaceae</taxon>
        <taxon>Pseudonocardia</taxon>
    </lineage>
</organism>
<reference evidence="2 3" key="1">
    <citation type="submission" date="2020-04" db="EMBL/GenBank/DDBJ databases">
        <authorList>
            <person name="Klaysubun C."/>
            <person name="Duangmal K."/>
            <person name="Lipun K."/>
        </authorList>
    </citation>
    <scope>NUCLEOTIDE SEQUENCE [LARGE SCALE GENOMIC DNA]</scope>
    <source>
        <strain evidence="2 3">DSM 45300</strain>
    </source>
</reference>
<feature type="transmembrane region" description="Helical" evidence="1">
    <location>
        <begin position="88"/>
        <end position="108"/>
    </location>
</feature>
<dbReference type="EMBL" id="JAAXKZ010000014">
    <property type="protein sequence ID" value="NMH91228.1"/>
    <property type="molecule type" value="Genomic_DNA"/>
</dbReference>
<dbReference type="AlphaFoldDB" id="A0A848DF06"/>
<dbReference type="RefSeq" id="WP_169411060.1">
    <property type="nucleotide sequence ID" value="NZ_JAAXKZ010000014.1"/>
</dbReference>
<feature type="transmembrane region" description="Helical" evidence="1">
    <location>
        <begin position="66"/>
        <end position="82"/>
    </location>
</feature>
<evidence type="ECO:0000313" key="3">
    <source>
        <dbReference type="Proteomes" id="UP000586918"/>
    </source>
</evidence>
<keyword evidence="1" id="KW-0812">Transmembrane</keyword>
<proteinExistence type="predicted"/>
<keyword evidence="1" id="KW-0472">Membrane</keyword>
<keyword evidence="1" id="KW-1133">Transmembrane helix</keyword>
<feature type="transmembrane region" description="Helical" evidence="1">
    <location>
        <begin position="37"/>
        <end position="59"/>
    </location>
</feature>
<name>A0A848DF06_9PSEU</name>
<evidence type="ECO:0000256" key="1">
    <source>
        <dbReference type="SAM" id="Phobius"/>
    </source>
</evidence>
<keyword evidence="3" id="KW-1185">Reference proteome</keyword>
<protein>
    <submittedName>
        <fullName evidence="2">Uncharacterized protein</fullName>
    </submittedName>
</protein>